<evidence type="ECO:0000313" key="9">
    <source>
        <dbReference type="Proteomes" id="UP000824755"/>
    </source>
</evidence>
<dbReference type="InterPro" id="IPR011990">
    <property type="entry name" value="TPR-like_helical_dom_sf"/>
</dbReference>
<dbReference type="Proteomes" id="UP000824755">
    <property type="component" value="Chromosome"/>
</dbReference>
<gene>
    <name evidence="8" type="ORF">H8L67_04285</name>
</gene>
<evidence type="ECO:0000313" key="8">
    <source>
        <dbReference type="EMBL" id="QYR53713.1"/>
    </source>
</evidence>
<dbReference type="Pfam" id="PF01435">
    <property type="entry name" value="Peptidase_M48"/>
    <property type="match status" value="1"/>
</dbReference>
<dbReference type="InterPro" id="IPR051156">
    <property type="entry name" value="Mito/Outer_Membr_Metalloprot"/>
</dbReference>
<dbReference type="GO" id="GO:0008237">
    <property type="term" value="F:metallopeptidase activity"/>
    <property type="evidence" value="ECO:0007669"/>
    <property type="project" value="UniProtKB-KW"/>
</dbReference>
<organism evidence="8 9">
    <name type="scientific">Lysobacter soyae</name>
    <dbReference type="NCBI Taxonomy" id="2764185"/>
    <lineage>
        <taxon>Bacteria</taxon>
        <taxon>Pseudomonadati</taxon>
        <taxon>Pseudomonadota</taxon>
        <taxon>Gammaproteobacteria</taxon>
        <taxon>Lysobacterales</taxon>
        <taxon>Lysobacteraceae</taxon>
        <taxon>Lysobacter</taxon>
    </lineage>
</organism>
<reference evidence="8 9" key="1">
    <citation type="submission" date="2021-08" db="EMBL/GenBank/DDBJ databases">
        <title>Lysobacter sp. strain CJ11 Genome sequencing and assembly.</title>
        <authorList>
            <person name="Kim I."/>
        </authorList>
    </citation>
    <scope>NUCLEOTIDE SEQUENCE [LARGE SCALE GENOMIC DNA]</scope>
    <source>
        <strain evidence="8 9">CJ11</strain>
    </source>
</reference>
<protein>
    <submittedName>
        <fullName evidence="8">M48 family metalloprotease</fullName>
        <ecNumber evidence="8">3.4.24.-</ecNumber>
    </submittedName>
</protein>
<proteinExistence type="predicted"/>
<evidence type="ECO:0000256" key="4">
    <source>
        <dbReference type="ARBA" id="ARBA00022801"/>
    </source>
</evidence>
<dbReference type="InterPro" id="IPR001915">
    <property type="entry name" value="Peptidase_M48"/>
</dbReference>
<dbReference type="PANTHER" id="PTHR22726:SF1">
    <property type="entry name" value="METALLOENDOPEPTIDASE OMA1, MITOCHONDRIAL"/>
    <property type="match status" value="1"/>
</dbReference>
<evidence type="ECO:0000256" key="5">
    <source>
        <dbReference type="ARBA" id="ARBA00022833"/>
    </source>
</evidence>
<keyword evidence="3" id="KW-0479">Metal-binding</keyword>
<evidence type="ECO:0000256" key="6">
    <source>
        <dbReference type="ARBA" id="ARBA00023049"/>
    </source>
</evidence>
<evidence type="ECO:0000256" key="3">
    <source>
        <dbReference type="ARBA" id="ARBA00022723"/>
    </source>
</evidence>
<keyword evidence="6 8" id="KW-0482">Metalloprotease</keyword>
<keyword evidence="9" id="KW-1185">Reference proteome</keyword>
<dbReference type="PANTHER" id="PTHR22726">
    <property type="entry name" value="METALLOENDOPEPTIDASE OMA1"/>
    <property type="match status" value="1"/>
</dbReference>
<comment type="cofactor">
    <cofactor evidence="1">
        <name>Zn(2+)</name>
        <dbReference type="ChEBI" id="CHEBI:29105"/>
    </cofactor>
</comment>
<dbReference type="RefSeq" id="WP_220380520.1">
    <property type="nucleotide sequence ID" value="NZ_CP080544.1"/>
</dbReference>
<dbReference type="SUPFAM" id="SSF48452">
    <property type="entry name" value="TPR-like"/>
    <property type="match status" value="1"/>
</dbReference>
<accession>A0ABX8WSB2</accession>
<keyword evidence="2" id="KW-0645">Protease</keyword>
<feature type="domain" description="Peptidase M48" evidence="7">
    <location>
        <begin position="36"/>
        <end position="234"/>
    </location>
</feature>
<keyword evidence="4 8" id="KW-0378">Hydrolase</keyword>
<sequence>MGSSAESLLSPTQQQGYGAMMLMQLRHMNLTLEDPLLNEWIQSVGHKLVAANNQPDASFHYFLMREREINAFATLGGYVGVNSGLILLAEKEDELAGVLAHETAHVTQAHVLRAVEQAKRDQLPILLAMLGAIAVSQSVGGSSAANGTMAAVMGAQGLMVQRQINYTRGREAEADRVGIRLLARAGYSADAMATFFERMQNALRANRGGDREETPDYLLTHPVTQVRIAEAKERARAYHSNAGFAVTTIGNNPLLPGNMQVTSSTHTGQASNFEFAKERIRALSADTAALAIKEYNDYGAAGALPDAKRYGMAVAQIRAARYADALASLDKISTANSHHAWVELARAEAFGLSGNVAAADAAFEGLVSRMPNSQPVALTCAQVLLRRNSKAAGARAQAVLRTIATNAADDPTFQTTYARANEVAGDLVRAGEAHAEAAYLTGNPEAALLQLHTLKARPDLDYYARARIDARIAAMTPVVLELRRQGFKDWDGPQRDR</sequence>
<dbReference type="EMBL" id="CP080544">
    <property type="protein sequence ID" value="QYR53713.1"/>
    <property type="molecule type" value="Genomic_DNA"/>
</dbReference>
<keyword evidence="5" id="KW-0862">Zinc</keyword>
<name>A0ABX8WSB2_9GAMM</name>
<evidence type="ECO:0000256" key="1">
    <source>
        <dbReference type="ARBA" id="ARBA00001947"/>
    </source>
</evidence>
<evidence type="ECO:0000256" key="2">
    <source>
        <dbReference type="ARBA" id="ARBA00022670"/>
    </source>
</evidence>
<dbReference type="Gene3D" id="3.30.2010.10">
    <property type="entry name" value="Metalloproteases ('zincins'), catalytic domain"/>
    <property type="match status" value="1"/>
</dbReference>
<evidence type="ECO:0000259" key="7">
    <source>
        <dbReference type="Pfam" id="PF01435"/>
    </source>
</evidence>
<dbReference type="EC" id="3.4.24.-" evidence="8"/>